<proteinExistence type="predicted"/>
<keyword evidence="2" id="KW-1185">Reference proteome</keyword>
<accession>A0ACC2FVV0</accession>
<evidence type="ECO:0000313" key="2">
    <source>
        <dbReference type="Proteomes" id="UP001157502"/>
    </source>
</evidence>
<protein>
    <submittedName>
        <fullName evidence="1">Uncharacterized protein</fullName>
    </submittedName>
</protein>
<dbReference type="EMBL" id="CM055748">
    <property type="protein sequence ID" value="KAJ7995431.1"/>
    <property type="molecule type" value="Genomic_DNA"/>
</dbReference>
<comment type="caution">
    <text evidence="1">The sequence shown here is derived from an EMBL/GenBank/DDBJ whole genome shotgun (WGS) entry which is preliminary data.</text>
</comment>
<reference evidence="1" key="1">
    <citation type="submission" date="2021-05" db="EMBL/GenBank/DDBJ databases">
        <authorList>
            <person name="Pan Q."/>
            <person name="Jouanno E."/>
            <person name="Zahm M."/>
            <person name="Klopp C."/>
            <person name="Cabau C."/>
            <person name="Louis A."/>
            <person name="Berthelot C."/>
            <person name="Parey E."/>
            <person name="Roest Crollius H."/>
            <person name="Montfort J."/>
            <person name="Robinson-Rechavi M."/>
            <person name="Bouchez O."/>
            <person name="Lampietro C."/>
            <person name="Lopez Roques C."/>
            <person name="Donnadieu C."/>
            <person name="Postlethwait J."/>
            <person name="Bobe J."/>
            <person name="Dillon D."/>
            <person name="Chandos A."/>
            <person name="von Hippel F."/>
            <person name="Guiguen Y."/>
        </authorList>
    </citation>
    <scope>NUCLEOTIDE SEQUENCE</scope>
    <source>
        <strain evidence="1">YG-Jan2019</strain>
    </source>
</reference>
<name>A0ACC2FVV0_DALPE</name>
<dbReference type="Proteomes" id="UP001157502">
    <property type="component" value="Chromosome 21"/>
</dbReference>
<gene>
    <name evidence="1" type="ORF">DPEC_G00244500</name>
</gene>
<evidence type="ECO:0000313" key="1">
    <source>
        <dbReference type="EMBL" id="KAJ7995431.1"/>
    </source>
</evidence>
<organism evidence="1 2">
    <name type="scientific">Dallia pectoralis</name>
    <name type="common">Alaska blackfish</name>
    <dbReference type="NCBI Taxonomy" id="75939"/>
    <lineage>
        <taxon>Eukaryota</taxon>
        <taxon>Metazoa</taxon>
        <taxon>Chordata</taxon>
        <taxon>Craniata</taxon>
        <taxon>Vertebrata</taxon>
        <taxon>Euteleostomi</taxon>
        <taxon>Actinopterygii</taxon>
        <taxon>Neopterygii</taxon>
        <taxon>Teleostei</taxon>
        <taxon>Protacanthopterygii</taxon>
        <taxon>Esociformes</taxon>
        <taxon>Umbridae</taxon>
        <taxon>Dallia</taxon>
    </lineage>
</organism>
<sequence>MLTSANQQCTQYAHVFASDKHIKLSLELIQTEDSLTSVRTLLAMLLSLWAGCSPSYPGLPTPDHHRHTLGKQKPLHRSSNVCTSTKCRYVRNCFLGRRRREIDPV</sequence>